<organism evidence="11 12">
    <name type="scientific">Anaerobacillus alkaliphilus</name>
    <dbReference type="NCBI Taxonomy" id="1548597"/>
    <lineage>
        <taxon>Bacteria</taxon>
        <taxon>Bacillati</taxon>
        <taxon>Bacillota</taxon>
        <taxon>Bacilli</taxon>
        <taxon>Bacillales</taxon>
        <taxon>Bacillaceae</taxon>
        <taxon>Anaerobacillus</taxon>
    </lineage>
</organism>
<dbReference type="InterPro" id="IPR008844">
    <property type="entry name" value="Spore_GerAC-like"/>
</dbReference>
<dbReference type="PROSITE" id="PS51257">
    <property type="entry name" value="PROKAR_LIPOPROTEIN"/>
    <property type="match status" value="1"/>
</dbReference>
<evidence type="ECO:0000313" key="12">
    <source>
        <dbReference type="Proteomes" id="UP000290649"/>
    </source>
</evidence>
<feature type="domain" description="Spore germination GerAC-like C-terminal" evidence="9">
    <location>
        <begin position="240"/>
        <end position="409"/>
    </location>
</feature>
<dbReference type="Proteomes" id="UP000290649">
    <property type="component" value="Unassembled WGS sequence"/>
</dbReference>
<evidence type="ECO:0000256" key="8">
    <source>
        <dbReference type="SAM" id="Coils"/>
    </source>
</evidence>
<dbReference type="Pfam" id="PF05504">
    <property type="entry name" value="Spore_GerAC"/>
    <property type="match status" value="1"/>
</dbReference>
<evidence type="ECO:0000259" key="9">
    <source>
        <dbReference type="Pfam" id="PF05504"/>
    </source>
</evidence>
<sequence length="424" mass="48186">MGSIQRKREGGSQVLRYVKITFLFLVVLLGGCWDRTEIEEVALVIAIGLDKGENGSVKVTYQIANPVVGSNLATGDVTASEVITLHSADIVSARDLANISISRTLSFAHAKSIIVSQELARSDEFLPIITAAIRDRHVRRELHFIVSKESAEQFIREENLTLEVRPHKFYDLMARRWEETGLTPYSTLSRFYSITENDGDLFLAISATRGTEETKITADNDDYYAGEVEKRSSNQIQMIGSVVFKKGKIIGELTGEETRLALWLRPEERADMMLITLEDPEDPNKKVTVKVFKREKTNITIDTSHDVPKIHVSVPLLVEVLGIHSNTNYVTNLDQQSRLKEAFQAELEEKVNQLISYTQNDLKGDPFLWSLRARRNFVTVDQFKDYQWMEKYEQADIHVSFDLTFKDFGQKLHPSKVEKIKGEG</sequence>
<dbReference type="AlphaFoldDB" id="A0A4Q0VN02"/>
<dbReference type="OrthoDB" id="9816067at2"/>
<evidence type="ECO:0000256" key="7">
    <source>
        <dbReference type="ARBA" id="ARBA00023288"/>
    </source>
</evidence>
<evidence type="ECO:0000256" key="1">
    <source>
        <dbReference type="ARBA" id="ARBA00004635"/>
    </source>
</evidence>
<name>A0A4Q0VN02_9BACI</name>
<keyword evidence="5" id="KW-0472">Membrane</keyword>
<comment type="similarity">
    <text evidence="2">Belongs to the GerABKC lipoprotein family.</text>
</comment>
<dbReference type="NCBIfam" id="TIGR02887">
    <property type="entry name" value="spore_ger_x_C"/>
    <property type="match status" value="1"/>
</dbReference>
<protein>
    <submittedName>
        <fullName evidence="11">Ger(X)C family spore germination protein</fullName>
    </submittedName>
</protein>
<dbReference type="InterPro" id="IPR057336">
    <property type="entry name" value="GerAC_N"/>
</dbReference>
<dbReference type="GO" id="GO:0009847">
    <property type="term" value="P:spore germination"/>
    <property type="evidence" value="ECO:0007669"/>
    <property type="project" value="InterPro"/>
</dbReference>
<dbReference type="PANTHER" id="PTHR35789">
    <property type="entry name" value="SPORE GERMINATION PROTEIN B3"/>
    <property type="match status" value="1"/>
</dbReference>
<comment type="subcellular location">
    <subcellularLocation>
        <location evidence="1">Membrane</location>
        <topology evidence="1">Lipid-anchor</topology>
    </subcellularLocation>
</comment>
<gene>
    <name evidence="11" type="ORF">DS745_22660</name>
</gene>
<dbReference type="EMBL" id="QOUX01000047">
    <property type="protein sequence ID" value="RXI96513.1"/>
    <property type="molecule type" value="Genomic_DNA"/>
</dbReference>
<dbReference type="Pfam" id="PF25198">
    <property type="entry name" value="Spore_GerAC_N"/>
    <property type="match status" value="1"/>
</dbReference>
<dbReference type="PANTHER" id="PTHR35789:SF1">
    <property type="entry name" value="SPORE GERMINATION PROTEIN B3"/>
    <property type="match status" value="1"/>
</dbReference>
<reference evidence="11 12" key="1">
    <citation type="journal article" date="2019" name="Int. J. Syst. Evol. Microbiol.">
        <title>Anaerobacillus alkaliphilus sp. nov., a novel alkaliphilic and moderately halophilic bacterium.</title>
        <authorList>
            <person name="Borsodi A.K."/>
            <person name="Aszalos J.M."/>
            <person name="Bihari P."/>
            <person name="Nagy I."/>
            <person name="Schumann P."/>
            <person name="Sproer C."/>
            <person name="Kovacs A.L."/>
            <person name="Boka K."/>
            <person name="Dobosy P."/>
            <person name="Ovari M."/>
            <person name="Szili-Kovacs T."/>
            <person name="Toth E."/>
        </authorList>
    </citation>
    <scope>NUCLEOTIDE SEQUENCE [LARGE SCALE GENOMIC DNA]</scope>
    <source>
        <strain evidence="11 12">B16-10</strain>
    </source>
</reference>
<keyword evidence="3" id="KW-0309">Germination</keyword>
<evidence type="ECO:0000256" key="2">
    <source>
        <dbReference type="ARBA" id="ARBA00007886"/>
    </source>
</evidence>
<keyword evidence="8" id="KW-0175">Coiled coil</keyword>
<dbReference type="InterPro" id="IPR038501">
    <property type="entry name" value="Spore_GerAC_C_sf"/>
</dbReference>
<evidence type="ECO:0000256" key="4">
    <source>
        <dbReference type="ARBA" id="ARBA00022729"/>
    </source>
</evidence>
<keyword evidence="6" id="KW-0564">Palmitate</keyword>
<evidence type="ECO:0000256" key="3">
    <source>
        <dbReference type="ARBA" id="ARBA00022544"/>
    </source>
</evidence>
<feature type="domain" description="Spore germination protein N-terminal" evidence="10">
    <location>
        <begin position="34"/>
        <end position="204"/>
    </location>
</feature>
<accession>A0A4Q0VN02</accession>
<keyword evidence="7" id="KW-0449">Lipoprotein</keyword>
<evidence type="ECO:0000259" key="10">
    <source>
        <dbReference type="Pfam" id="PF25198"/>
    </source>
</evidence>
<keyword evidence="12" id="KW-1185">Reference proteome</keyword>
<dbReference type="InterPro" id="IPR046953">
    <property type="entry name" value="Spore_GerAC-like_C"/>
</dbReference>
<evidence type="ECO:0000256" key="6">
    <source>
        <dbReference type="ARBA" id="ARBA00023139"/>
    </source>
</evidence>
<evidence type="ECO:0000256" key="5">
    <source>
        <dbReference type="ARBA" id="ARBA00023136"/>
    </source>
</evidence>
<dbReference type="Gene3D" id="3.30.300.210">
    <property type="entry name" value="Nutrient germinant receptor protein C, domain 3"/>
    <property type="match status" value="1"/>
</dbReference>
<keyword evidence="4" id="KW-0732">Signal</keyword>
<evidence type="ECO:0000313" key="11">
    <source>
        <dbReference type="EMBL" id="RXI96513.1"/>
    </source>
</evidence>
<proteinExistence type="inferred from homology"/>
<feature type="coiled-coil region" evidence="8">
    <location>
        <begin position="333"/>
        <end position="360"/>
    </location>
</feature>
<dbReference type="GO" id="GO:0016020">
    <property type="term" value="C:membrane"/>
    <property type="evidence" value="ECO:0007669"/>
    <property type="project" value="UniProtKB-SubCell"/>
</dbReference>
<comment type="caution">
    <text evidence="11">The sequence shown here is derived from an EMBL/GenBank/DDBJ whole genome shotgun (WGS) entry which is preliminary data.</text>
</comment>